<comment type="caution">
    <text evidence="6">The sequence shown here is derived from an EMBL/GenBank/DDBJ whole genome shotgun (WGS) entry which is preliminary data.</text>
</comment>
<protein>
    <recommendedName>
        <fullName evidence="4">Serine/threonine-protein phosphatase</fullName>
        <ecNumber evidence="4">3.1.3.16</ecNumber>
    </recommendedName>
</protein>
<proteinExistence type="inferred from homology"/>
<name>A0ABR2JWT7_9EUKA</name>
<comment type="catalytic activity">
    <reaction evidence="4">
        <text>O-phospho-L-threonyl-[protein] + H2O = L-threonyl-[protein] + phosphate</text>
        <dbReference type="Rhea" id="RHEA:47004"/>
        <dbReference type="Rhea" id="RHEA-COMP:11060"/>
        <dbReference type="Rhea" id="RHEA-COMP:11605"/>
        <dbReference type="ChEBI" id="CHEBI:15377"/>
        <dbReference type="ChEBI" id="CHEBI:30013"/>
        <dbReference type="ChEBI" id="CHEBI:43474"/>
        <dbReference type="ChEBI" id="CHEBI:61977"/>
        <dbReference type="EC" id="3.1.3.16"/>
    </reaction>
</comment>
<dbReference type="PANTHER" id="PTHR45619">
    <property type="entry name" value="SERINE/THREONINE-PROTEIN PHOSPHATASE PP2A-RELATED"/>
    <property type="match status" value="1"/>
</dbReference>
<dbReference type="SMART" id="SM00156">
    <property type="entry name" value="PP2Ac"/>
    <property type="match status" value="1"/>
</dbReference>
<evidence type="ECO:0000256" key="1">
    <source>
        <dbReference type="ARBA" id="ARBA00022723"/>
    </source>
</evidence>
<dbReference type="EMBL" id="JAPFFF010000009">
    <property type="protein sequence ID" value="KAK8882320.1"/>
    <property type="molecule type" value="Genomic_DNA"/>
</dbReference>
<evidence type="ECO:0000313" key="6">
    <source>
        <dbReference type="EMBL" id="KAK8882320.1"/>
    </source>
</evidence>
<dbReference type="InterPro" id="IPR004843">
    <property type="entry name" value="Calcineurin-like_PHP"/>
</dbReference>
<keyword evidence="2 4" id="KW-0378">Hydrolase</keyword>
<evidence type="ECO:0000256" key="4">
    <source>
        <dbReference type="RuleBase" id="RU004273"/>
    </source>
</evidence>
<sequence length="331" mass="38257">MKSFNPEKIISTIKRGEIVDEKDVVDVITKLMELLVKERNVIILNSPITICGDIHGQLDDLLQLFETSGPIKNQNYLFMGDYVDRGYFSLNTFLLLACYKVTNNQFFHLLRGNHESRQVSQVYGFYNECISYYGHSSLWILCNDAFDMLPVAAVIDNRIFSVHGGLSPDAPFIDCISTLDRQDEIPQNGLFCDLVWSDPENVKQFRRNPRGAGFMFGPNEVNTFCQLNRIKLITRSHQLADDGYEFFFMDENDKKKQKKIDENETKITFSEKDLPAQIVTVWSAPDYSYRSGNKASIMKYANQTYQIMIFDKNPNRIKPKYDRPNGSIYFT</sequence>
<accession>A0ABR2JWT7</accession>
<evidence type="ECO:0000313" key="7">
    <source>
        <dbReference type="Proteomes" id="UP001470230"/>
    </source>
</evidence>
<dbReference type="Proteomes" id="UP001470230">
    <property type="component" value="Unassembled WGS sequence"/>
</dbReference>
<gene>
    <name evidence="6" type="ORF">M9Y10_044962</name>
</gene>
<dbReference type="Gene3D" id="3.60.21.10">
    <property type="match status" value="1"/>
</dbReference>
<organism evidence="6 7">
    <name type="scientific">Tritrichomonas musculus</name>
    <dbReference type="NCBI Taxonomy" id="1915356"/>
    <lineage>
        <taxon>Eukaryota</taxon>
        <taxon>Metamonada</taxon>
        <taxon>Parabasalia</taxon>
        <taxon>Tritrichomonadida</taxon>
        <taxon>Tritrichomonadidae</taxon>
        <taxon>Tritrichomonas</taxon>
    </lineage>
</organism>
<dbReference type="PROSITE" id="PS00125">
    <property type="entry name" value="SER_THR_PHOSPHATASE"/>
    <property type="match status" value="1"/>
</dbReference>
<evidence type="ECO:0000256" key="3">
    <source>
        <dbReference type="ARBA" id="ARBA00023211"/>
    </source>
</evidence>
<dbReference type="InterPro" id="IPR006186">
    <property type="entry name" value="Ser/Thr-sp_prot-phosphatase"/>
</dbReference>
<dbReference type="SUPFAM" id="SSF56300">
    <property type="entry name" value="Metallo-dependent phosphatases"/>
    <property type="match status" value="1"/>
</dbReference>
<comment type="similarity">
    <text evidence="4">Belongs to the PPP phosphatase family.</text>
</comment>
<reference evidence="6 7" key="1">
    <citation type="submission" date="2024-04" db="EMBL/GenBank/DDBJ databases">
        <title>Tritrichomonas musculus Genome.</title>
        <authorList>
            <person name="Alves-Ferreira E."/>
            <person name="Grigg M."/>
            <person name="Lorenzi H."/>
            <person name="Galac M."/>
        </authorList>
    </citation>
    <scope>NUCLEOTIDE SEQUENCE [LARGE SCALE GENOMIC DNA]</scope>
    <source>
        <strain evidence="6 7">EAF2021</strain>
    </source>
</reference>
<dbReference type="InterPro" id="IPR029052">
    <property type="entry name" value="Metallo-depent_PP-like"/>
</dbReference>
<dbReference type="InterPro" id="IPR047129">
    <property type="entry name" value="PPA2-like"/>
</dbReference>
<dbReference type="Pfam" id="PF00149">
    <property type="entry name" value="Metallophos"/>
    <property type="match status" value="1"/>
</dbReference>
<keyword evidence="7" id="KW-1185">Reference proteome</keyword>
<evidence type="ECO:0000259" key="5">
    <source>
        <dbReference type="PROSITE" id="PS00125"/>
    </source>
</evidence>
<feature type="domain" description="Serine/threonine specific protein phosphatases" evidence="5">
    <location>
        <begin position="110"/>
        <end position="115"/>
    </location>
</feature>
<keyword evidence="3" id="KW-0464">Manganese</keyword>
<dbReference type="EC" id="3.1.3.16" evidence="4"/>
<evidence type="ECO:0000256" key="2">
    <source>
        <dbReference type="ARBA" id="ARBA00022801"/>
    </source>
</evidence>
<keyword evidence="1" id="KW-0479">Metal-binding</keyword>
<dbReference type="PRINTS" id="PR00114">
    <property type="entry name" value="STPHPHTASE"/>
</dbReference>